<protein>
    <submittedName>
        <fullName evidence="1">Uncharacterized protein</fullName>
    </submittedName>
</protein>
<keyword evidence="2" id="KW-1185">Reference proteome</keyword>
<gene>
    <name evidence="1" type="ORF">NUW58_g1119</name>
</gene>
<evidence type="ECO:0000313" key="2">
    <source>
        <dbReference type="Proteomes" id="UP001143856"/>
    </source>
</evidence>
<dbReference type="Proteomes" id="UP001143856">
    <property type="component" value="Unassembled WGS sequence"/>
</dbReference>
<organism evidence="1 2">
    <name type="scientific">Xylaria curta</name>
    <dbReference type="NCBI Taxonomy" id="42375"/>
    <lineage>
        <taxon>Eukaryota</taxon>
        <taxon>Fungi</taxon>
        <taxon>Dikarya</taxon>
        <taxon>Ascomycota</taxon>
        <taxon>Pezizomycotina</taxon>
        <taxon>Sordariomycetes</taxon>
        <taxon>Xylariomycetidae</taxon>
        <taxon>Xylariales</taxon>
        <taxon>Xylariaceae</taxon>
        <taxon>Xylaria</taxon>
    </lineage>
</organism>
<reference evidence="1" key="1">
    <citation type="submission" date="2022-10" db="EMBL/GenBank/DDBJ databases">
        <title>Genome Sequence of Xylaria curta.</title>
        <authorList>
            <person name="Buettner E."/>
        </authorList>
    </citation>
    <scope>NUCLEOTIDE SEQUENCE</scope>
    <source>
        <strain evidence="1">Babe10</strain>
    </source>
</reference>
<name>A0ACC1PLK7_9PEZI</name>
<comment type="caution">
    <text evidence="1">The sequence shown here is derived from an EMBL/GenBank/DDBJ whole genome shotgun (WGS) entry which is preliminary data.</text>
</comment>
<evidence type="ECO:0000313" key="1">
    <source>
        <dbReference type="EMBL" id="KAJ2995993.1"/>
    </source>
</evidence>
<proteinExistence type="predicted"/>
<sequence length="847" mass="96681">MQENQEPPNIALKQLSGRPGEETYRVETAFEVEATALDELCALNHPNLVKRIASFTRGSDHYFLFEWADGGNLREFWQTFGHDPAIRFSQKFVTDIVCQLQGLADAICALHNLKDSESWRHGDLKPENILRHLDPADHLALGVLRISDFGLAKRHNISTGHRSNASSSAYRTERYKPPETDTSRSEPQSRLYDIWSMGCIILEFVIWLLYGIDALERLHGDLEQGRGGDGTFFVLATDSRETHYQASLHPTVLRWFDHMFQDDECGPNTLLGDILRLVQQRLLVVDLPVQPQPPSPIPCEIIIKLPDTIPVIRRCRATALEFRDEMGQITSKMKTVPSYLPNNAAPKLRQGLPPQKPLDAKLTISVNPKTANVYFELLRQWLHGCDENHHCNPGGRYSTPTRLIDVGPPDSPTIRLRYTHRVKPGNYVALSHRWGDAAPHETFGATRAIIDELSQGFDLNKLPMNFQDAVKVTRELKIQFLWIDSICIIQDDSADWEAESRHMEQVFSSAYCVLAADSSECTSAGFLHPHSPRRFVALEYRDGNPFYVCESIDNFHGDVELGELNKRGWVLQERALARRTIHFTDSQMYWECGEGIRCETLTKMINLKSSILGDAHFPHNATNLENGGKINVHQSLYERYSRLAFTDIRDRPIAIIGLEDRLVRDFNTRGKYGILECFLHRSLLWKRGDDEIELRRIDLLEDRKIPSWSWLAYQGGISYMKIRSNNTEWDEILRTAFNYSAGYSTYTGDAEAFRKLEVYVVDYDVSKISIDNANFEMIFDGPTRQEHHKGQCVIVGKEILENSTGSQKHYVLLVSQKSPTTYERVGVGILSRDCIYWGASERLAQLV</sequence>
<accession>A0ACC1PLK7</accession>
<dbReference type="EMBL" id="JAPDGR010000113">
    <property type="protein sequence ID" value="KAJ2995993.1"/>
    <property type="molecule type" value="Genomic_DNA"/>
</dbReference>